<dbReference type="RefSeq" id="WP_206253768.1">
    <property type="nucleotide sequence ID" value="NZ_CP071060.1"/>
</dbReference>
<accession>A0ABX7M5C0</accession>
<name>A0ABX7M5C0_9RHOO</name>
<evidence type="ECO:0000313" key="3">
    <source>
        <dbReference type="Proteomes" id="UP000663570"/>
    </source>
</evidence>
<proteinExistence type="predicted"/>
<evidence type="ECO:0000256" key="1">
    <source>
        <dbReference type="SAM" id="Phobius"/>
    </source>
</evidence>
<dbReference type="EMBL" id="CP071060">
    <property type="protein sequence ID" value="QSI75943.1"/>
    <property type="molecule type" value="Genomic_DNA"/>
</dbReference>
<dbReference type="Proteomes" id="UP000663570">
    <property type="component" value="Chromosome"/>
</dbReference>
<keyword evidence="3" id="KW-1185">Reference proteome</keyword>
<protein>
    <recommendedName>
        <fullName evidence="4">Type II secretion system protein GspF domain-containing protein</fullName>
    </recommendedName>
</protein>
<sequence>MMLTMLDVVLGLAILFAALSVFCSSVVEMLAARSGLRGRFLRDSLFHLLGEETLYRRLLQHPAVSHTVRHRSRSAPSYLATERFVAAMLDLIPARAAAMGISGFAERPMPENMDPVVAEFARSAAFIGECGIAVGDPLSRLAIRNGKSLDELRKALGDWFDSQMDRAGGWYKRNVQRLLFVVGLIVAIGLNVDTLQVARGLAHDPALRMLASSQAQRVASEREIELNALLDAGRERGLPVGYTCLAEPDRGVEDSFRLCLKQFHQTSWLERALKLLGFLLTALSVSFGAPFWFDLLLKISNLRSSGTPVGDKKNA</sequence>
<feature type="transmembrane region" description="Helical" evidence="1">
    <location>
        <begin position="275"/>
        <end position="297"/>
    </location>
</feature>
<keyword evidence="1" id="KW-0812">Transmembrane</keyword>
<organism evidence="2 3">
    <name type="scientific">Niveibacterium microcysteis</name>
    <dbReference type="NCBI Taxonomy" id="2811415"/>
    <lineage>
        <taxon>Bacteria</taxon>
        <taxon>Pseudomonadati</taxon>
        <taxon>Pseudomonadota</taxon>
        <taxon>Betaproteobacteria</taxon>
        <taxon>Rhodocyclales</taxon>
        <taxon>Rhodocyclaceae</taxon>
        <taxon>Niveibacterium</taxon>
    </lineage>
</organism>
<keyword evidence="1" id="KW-0472">Membrane</keyword>
<keyword evidence="1" id="KW-1133">Transmembrane helix</keyword>
<gene>
    <name evidence="2" type="ORF">JY500_15865</name>
</gene>
<evidence type="ECO:0008006" key="4">
    <source>
        <dbReference type="Google" id="ProtNLM"/>
    </source>
</evidence>
<reference evidence="2 3" key="1">
    <citation type="submission" date="2021-02" db="EMBL/GenBank/DDBJ databases">
        <title>Niveibacterium changnyeongensis HC41.</title>
        <authorList>
            <person name="Kang M."/>
        </authorList>
    </citation>
    <scope>NUCLEOTIDE SEQUENCE [LARGE SCALE GENOMIC DNA]</scope>
    <source>
        <strain evidence="2 3">HC41</strain>
    </source>
</reference>
<evidence type="ECO:0000313" key="2">
    <source>
        <dbReference type="EMBL" id="QSI75943.1"/>
    </source>
</evidence>